<dbReference type="AlphaFoldDB" id="A0AAN7Y080"/>
<organism evidence="1 2">
    <name type="scientific">Eleginops maclovinus</name>
    <name type="common">Patagonian blennie</name>
    <name type="synonym">Eleginus maclovinus</name>
    <dbReference type="NCBI Taxonomy" id="56733"/>
    <lineage>
        <taxon>Eukaryota</taxon>
        <taxon>Metazoa</taxon>
        <taxon>Chordata</taxon>
        <taxon>Craniata</taxon>
        <taxon>Vertebrata</taxon>
        <taxon>Euteleostomi</taxon>
        <taxon>Actinopterygii</taxon>
        <taxon>Neopterygii</taxon>
        <taxon>Teleostei</taxon>
        <taxon>Neoteleostei</taxon>
        <taxon>Acanthomorphata</taxon>
        <taxon>Eupercaria</taxon>
        <taxon>Perciformes</taxon>
        <taxon>Notothenioidei</taxon>
        <taxon>Eleginopidae</taxon>
        <taxon>Eleginops</taxon>
    </lineage>
</organism>
<dbReference type="Proteomes" id="UP001346869">
    <property type="component" value="Unassembled WGS sequence"/>
</dbReference>
<protein>
    <submittedName>
        <fullName evidence="1">Uncharacterized protein</fullName>
    </submittedName>
</protein>
<gene>
    <name evidence="1" type="ORF">PBY51_024061</name>
</gene>
<keyword evidence="2" id="KW-1185">Reference proteome</keyword>
<reference evidence="1 2" key="1">
    <citation type="journal article" date="2023" name="Genes (Basel)">
        <title>Chromosome-Level Genome Assembly and Circadian Gene Repertoire of the Patagonia Blennie Eleginops maclovinus-The Closest Ancestral Proxy of Antarctic Cryonotothenioids.</title>
        <authorList>
            <person name="Cheng C.C."/>
            <person name="Rivera-Colon A.G."/>
            <person name="Minhas B.F."/>
            <person name="Wilson L."/>
            <person name="Rayamajhi N."/>
            <person name="Vargas-Chacoff L."/>
            <person name="Catchen J.M."/>
        </authorList>
    </citation>
    <scope>NUCLEOTIDE SEQUENCE [LARGE SCALE GENOMIC DNA]</scope>
    <source>
        <strain evidence="1">JMC-PN-2008</strain>
    </source>
</reference>
<name>A0AAN7Y080_ELEMC</name>
<evidence type="ECO:0000313" key="1">
    <source>
        <dbReference type="EMBL" id="KAK5869335.1"/>
    </source>
</evidence>
<dbReference type="EMBL" id="JAUZQC010000006">
    <property type="protein sequence ID" value="KAK5869335.1"/>
    <property type="molecule type" value="Genomic_DNA"/>
</dbReference>
<proteinExistence type="predicted"/>
<comment type="caution">
    <text evidence="1">The sequence shown here is derived from an EMBL/GenBank/DDBJ whole genome shotgun (WGS) entry which is preliminary data.</text>
</comment>
<sequence>MQQTGALRGPGRCVDWACHVINSRLDLLHLIKAIPSGGQTSMSQCETRPRREGDHTAATLSLCREGRERVGWVGGELEHFVVSLILDPLMSL</sequence>
<accession>A0AAN7Y080</accession>
<evidence type="ECO:0000313" key="2">
    <source>
        <dbReference type="Proteomes" id="UP001346869"/>
    </source>
</evidence>
<reference evidence="1 2" key="2">
    <citation type="journal article" date="2023" name="Mol. Biol. Evol.">
        <title>Genomics of Secondarily Temperate Adaptation in the Only Non-Antarctic Icefish.</title>
        <authorList>
            <person name="Rivera-Colon A.G."/>
            <person name="Rayamajhi N."/>
            <person name="Minhas B.F."/>
            <person name="Madrigal G."/>
            <person name="Bilyk K.T."/>
            <person name="Yoon V."/>
            <person name="Hune M."/>
            <person name="Gregory S."/>
            <person name="Cheng C.H.C."/>
            <person name="Catchen J.M."/>
        </authorList>
    </citation>
    <scope>NUCLEOTIDE SEQUENCE [LARGE SCALE GENOMIC DNA]</scope>
    <source>
        <strain evidence="1">JMC-PN-2008</strain>
    </source>
</reference>